<accession>A0ABT0G5K1</accession>
<dbReference type="RefSeq" id="WP_242381463.1">
    <property type="nucleotide sequence ID" value="NZ_JAKRKC020000002.1"/>
</dbReference>
<evidence type="ECO:0000313" key="2">
    <source>
        <dbReference type="EMBL" id="MCK2219450.1"/>
    </source>
</evidence>
<name>A0ABT0G5K1_9ACTN</name>
<keyword evidence="3" id="KW-1185">Reference proteome</keyword>
<comment type="caution">
    <text evidence="2">The sequence shown here is derived from an EMBL/GenBank/DDBJ whole genome shotgun (WGS) entry which is preliminary data.</text>
</comment>
<proteinExistence type="predicted"/>
<evidence type="ECO:0000256" key="1">
    <source>
        <dbReference type="SAM" id="MobiDB-lite"/>
    </source>
</evidence>
<protein>
    <submittedName>
        <fullName evidence="2">Uncharacterized protein</fullName>
    </submittedName>
</protein>
<evidence type="ECO:0000313" key="3">
    <source>
        <dbReference type="Proteomes" id="UP001317259"/>
    </source>
</evidence>
<feature type="compositionally biased region" description="Pro residues" evidence="1">
    <location>
        <begin position="39"/>
        <end position="52"/>
    </location>
</feature>
<dbReference type="EMBL" id="JAKRKC020000002">
    <property type="protein sequence ID" value="MCK2219450.1"/>
    <property type="molecule type" value="Genomic_DNA"/>
</dbReference>
<gene>
    <name evidence="2" type="ORF">MF672_037480</name>
</gene>
<feature type="region of interest" description="Disordered" evidence="1">
    <location>
        <begin position="1"/>
        <end position="84"/>
    </location>
</feature>
<sequence>MDGQDEKRPEEMPPAVGQVNGESDTLVARAGVEVRRTPRPIPAEPVESPPDPEQAVEEERREVAADGGEETGGGDGDPGAEPTD</sequence>
<reference evidence="2 3" key="1">
    <citation type="submission" date="2022-04" db="EMBL/GenBank/DDBJ databases">
        <title>Genome draft of Actinomadura sp. ATCC 31491.</title>
        <authorList>
            <person name="Shi X."/>
            <person name="Du Y."/>
        </authorList>
    </citation>
    <scope>NUCLEOTIDE SEQUENCE [LARGE SCALE GENOMIC DNA]</scope>
    <source>
        <strain evidence="2 3">ATCC 31491</strain>
    </source>
</reference>
<feature type="compositionally biased region" description="Basic and acidic residues" evidence="1">
    <location>
        <begin position="1"/>
        <end position="11"/>
    </location>
</feature>
<organism evidence="2 3">
    <name type="scientific">Actinomadura luzonensis</name>
    <dbReference type="NCBI Taxonomy" id="2805427"/>
    <lineage>
        <taxon>Bacteria</taxon>
        <taxon>Bacillati</taxon>
        <taxon>Actinomycetota</taxon>
        <taxon>Actinomycetes</taxon>
        <taxon>Streptosporangiales</taxon>
        <taxon>Thermomonosporaceae</taxon>
        <taxon>Actinomadura</taxon>
    </lineage>
</organism>
<dbReference type="Proteomes" id="UP001317259">
    <property type="component" value="Unassembled WGS sequence"/>
</dbReference>